<gene>
    <name evidence="1" type="ORF">Goshw_002689</name>
</gene>
<dbReference type="OrthoDB" id="1000485at2759"/>
<comment type="caution">
    <text evidence="1">The sequence shown here is derived from an EMBL/GenBank/DDBJ whole genome shotgun (WGS) entry which is preliminary data.</text>
</comment>
<evidence type="ECO:0000313" key="1">
    <source>
        <dbReference type="EMBL" id="MBA0859039.1"/>
    </source>
</evidence>
<organism evidence="1 2">
    <name type="scientific">Gossypium schwendimanii</name>
    <name type="common">Cotton</name>
    <dbReference type="NCBI Taxonomy" id="34291"/>
    <lineage>
        <taxon>Eukaryota</taxon>
        <taxon>Viridiplantae</taxon>
        <taxon>Streptophyta</taxon>
        <taxon>Embryophyta</taxon>
        <taxon>Tracheophyta</taxon>
        <taxon>Spermatophyta</taxon>
        <taxon>Magnoliopsida</taxon>
        <taxon>eudicotyledons</taxon>
        <taxon>Gunneridae</taxon>
        <taxon>Pentapetalae</taxon>
        <taxon>rosids</taxon>
        <taxon>malvids</taxon>
        <taxon>Malvales</taxon>
        <taxon>Malvaceae</taxon>
        <taxon>Malvoideae</taxon>
        <taxon>Gossypium</taxon>
    </lineage>
</organism>
<evidence type="ECO:0008006" key="3">
    <source>
        <dbReference type="Google" id="ProtNLM"/>
    </source>
</evidence>
<dbReference type="Proteomes" id="UP000593576">
    <property type="component" value="Unassembled WGS sequence"/>
</dbReference>
<dbReference type="EMBL" id="JABFAF010000007">
    <property type="protein sequence ID" value="MBA0859039.1"/>
    <property type="molecule type" value="Genomic_DNA"/>
</dbReference>
<evidence type="ECO:0000313" key="2">
    <source>
        <dbReference type="Proteomes" id="UP000593576"/>
    </source>
</evidence>
<name>A0A7J9LL55_GOSSC</name>
<keyword evidence="2" id="KW-1185">Reference proteome</keyword>
<protein>
    <recommendedName>
        <fullName evidence="3">DUF4283 domain-containing protein</fullName>
    </recommendedName>
</protein>
<reference evidence="1 2" key="1">
    <citation type="journal article" date="2019" name="Genome Biol. Evol.">
        <title>Insights into the evolution of the New World diploid cottons (Gossypium, subgenus Houzingenia) based on genome sequencing.</title>
        <authorList>
            <person name="Grover C.E."/>
            <person name="Arick M.A. 2nd"/>
            <person name="Thrash A."/>
            <person name="Conover J.L."/>
            <person name="Sanders W.S."/>
            <person name="Peterson D.G."/>
            <person name="Frelichowski J.E."/>
            <person name="Scheffler J.A."/>
            <person name="Scheffler B.E."/>
            <person name="Wendel J.F."/>
        </authorList>
    </citation>
    <scope>NUCLEOTIDE SEQUENCE [LARGE SCALE GENOMIC DNA]</scope>
    <source>
        <strain evidence="1">1</strain>
        <tissue evidence="1">Leaf</tissue>
    </source>
</reference>
<sequence>MEEELANFSLLDDEEEAFQEEAVAMERTYQFCLVGHCLTDSVVHFPSLRNAMADLWHPIGGICITDLGKNGIFSNSFMRLTLLGYLLEHCDSLITICLYFKESQIEKILQRWSYILWSFGYKSTNYLQG</sequence>
<accession>A0A7J9LL55</accession>
<dbReference type="AlphaFoldDB" id="A0A7J9LL55"/>
<proteinExistence type="predicted"/>